<evidence type="ECO:0000256" key="2">
    <source>
        <dbReference type="ARBA" id="ARBA00022777"/>
    </source>
</evidence>
<comment type="caution">
    <text evidence="6">The sequence shown here is derived from an EMBL/GenBank/DDBJ whole genome shotgun (WGS) entry which is preliminary data.</text>
</comment>
<evidence type="ECO:0000313" key="7">
    <source>
        <dbReference type="Proteomes" id="UP000294508"/>
    </source>
</evidence>
<dbReference type="InterPro" id="IPR003018">
    <property type="entry name" value="GAF"/>
</dbReference>
<dbReference type="EMBL" id="SLWN01000004">
    <property type="protein sequence ID" value="TCO32466.1"/>
    <property type="molecule type" value="Genomic_DNA"/>
</dbReference>
<dbReference type="InterPro" id="IPR011006">
    <property type="entry name" value="CheY-like_superfamily"/>
</dbReference>
<evidence type="ECO:0000256" key="1">
    <source>
        <dbReference type="ARBA" id="ARBA00022679"/>
    </source>
</evidence>
<evidence type="ECO:0000256" key="4">
    <source>
        <dbReference type="ARBA" id="ARBA00023163"/>
    </source>
</evidence>
<proteinExistence type="predicted"/>
<dbReference type="Gene3D" id="1.10.10.10">
    <property type="entry name" value="Winged helix-like DNA-binding domain superfamily/Winged helix DNA-binding domain"/>
    <property type="match status" value="1"/>
</dbReference>
<dbReference type="InterPro" id="IPR005561">
    <property type="entry name" value="ANTAR"/>
</dbReference>
<dbReference type="GO" id="GO:0016301">
    <property type="term" value="F:kinase activity"/>
    <property type="evidence" value="ECO:0007669"/>
    <property type="project" value="UniProtKB-KW"/>
</dbReference>
<feature type="domain" description="ANTAR" evidence="5">
    <location>
        <begin position="152"/>
        <end position="213"/>
    </location>
</feature>
<dbReference type="Gene3D" id="3.30.450.40">
    <property type="match status" value="1"/>
</dbReference>
<dbReference type="SUPFAM" id="SSF55781">
    <property type="entry name" value="GAF domain-like"/>
    <property type="match status" value="1"/>
</dbReference>
<keyword evidence="1" id="KW-0808">Transferase</keyword>
<dbReference type="AlphaFoldDB" id="A0A4R2HNM5"/>
<dbReference type="Proteomes" id="UP000294508">
    <property type="component" value="Unassembled WGS sequence"/>
</dbReference>
<dbReference type="GO" id="GO:0003723">
    <property type="term" value="F:RNA binding"/>
    <property type="evidence" value="ECO:0007669"/>
    <property type="project" value="InterPro"/>
</dbReference>
<keyword evidence="4" id="KW-0804">Transcription</keyword>
<sequence length="223" mass="24661">MVETMRQLSKSLTPRALDDTLRSITAAAVELLPEVEYASITVLHEDERLETVAPTDAVLLPVDAAQYELREGPCYQAAVDTVHVISPDLATDQRFPRYADVAVAAGIRAQAGLLLFDAPKANGALNLYSRNVGAFEDFSALAALFAHHSATAIEYAREIHNLEEALRTRTTIGQAIGIVMERYKLPEHRAFAFLTRLSQTSNTKLRRVSEEIVTQVERQSNQL</sequence>
<evidence type="ECO:0000256" key="3">
    <source>
        <dbReference type="ARBA" id="ARBA00023015"/>
    </source>
</evidence>
<name>A0A4R2HNM5_9ACTN</name>
<dbReference type="InterPro" id="IPR036388">
    <property type="entry name" value="WH-like_DNA-bd_sf"/>
</dbReference>
<dbReference type="PIRSF" id="PIRSF036625">
    <property type="entry name" value="GAF_ANTAR"/>
    <property type="match status" value="1"/>
</dbReference>
<dbReference type="Pfam" id="PF03861">
    <property type="entry name" value="ANTAR"/>
    <property type="match status" value="1"/>
</dbReference>
<keyword evidence="3" id="KW-0805">Transcription regulation</keyword>
<dbReference type="PROSITE" id="PS50921">
    <property type="entry name" value="ANTAR"/>
    <property type="match status" value="1"/>
</dbReference>
<dbReference type="Pfam" id="PF13185">
    <property type="entry name" value="GAF_2"/>
    <property type="match status" value="1"/>
</dbReference>
<keyword evidence="2" id="KW-0418">Kinase</keyword>
<reference evidence="6 7" key="1">
    <citation type="journal article" date="2015" name="Stand. Genomic Sci.">
        <title>Genomic Encyclopedia of Bacterial and Archaeal Type Strains, Phase III: the genomes of soil and plant-associated and newly described type strains.</title>
        <authorList>
            <person name="Whitman W.B."/>
            <person name="Woyke T."/>
            <person name="Klenk H.P."/>
            <person name="Zhou Y."/>
            <person name="Lilburn T.G."/>
            <person name="Beck B.J."/>
            <person name="De Vos P."/>
            <person name="Vandamme P."/>
            <person name="Eisen J.A."/>
            <person name="Garrity G."/>
            <person name="Hugenholtz P."/>
            <person name="Kyrpides N.C."/>
        </authorList>
    </citation>
    <scope>NUCLEOTIDE SEQUENCE [LARGE SCALE GENOMIC DNA]</scope>
    <source>
        <strain evidence="6 7">VKM Ac-2572</strain>
    </source>
</reference>
<evidence type="ECO:0000259" key="5">
    <source>
        <dbReference type="PROSITE" id="PS50921"/>
    </source>
</evidence>
<dbReference type="InterPro" id="IPR029016">
    <property type="entry name" value="GAF-like_dom_sf"/>
</dbReference>
<organism evidence="6 7">
    <name type="scientific">Kribbella steppae</name>
    <dbReference type="NCBI Taxonomy" id="2512223"/>
    <lineage>
        <taxon>Bacteria</taxon>
        <taxon>Bacillati</taxon>
        <taxon>Actinomycetota</taxon>
        <taxon>Actinomycetes</taxon>
        <taxon>Propionibacteriales</taxon>
        <taxon>Kribbellaceae</taxon>
        <taxon>Kribbella</taxon>
    </lineage>
</organism>
<keyword evidence="7" id="KW-1185">Reference proteome</keyword>
<dbReference type="SUPFAM" id="SSF52172">
    <property type="entry name" value="CheY-like"/>
    <property type="match status" value="1"/>
</dbReference>
<protein>
    <submittedName>
        <fullName evidence="6">GAF domain-containing protein</fullName>
    </submittedName>
</protein>
<gene>
    <name evidence="6" type="ORF">EV652_10472</name>
</gene>
<evidence type="ECO:0000313" key="6">
    <source>
        <dbReference type="EMBL" id="TCO32466.1"/>
    </source>
</evidence>
<dbReference type="SMART" id="SM01012">
    <property type="entry name" value="ANTAR"/>
    <property type="match status" value="1"/>
</dbReference>
<dbReference type="InterPro" id="IPR012074">
    <property type="entry name" value="GAF_ANTAR"/>
</dbReference>
<accession>A0A4R2HNM5</accession>